<gene>
    <name evidence="3" type="ORF">AL504_29800</name>
</gene>
<sequence length="110" mass="11400">MPMYDYACADCGEFAALRPLAQWRDPADCPRCGAASDRIVGGAPAISALSSAVNRAHAANERSANEPRSSRAGHGMNCGCCAGGRKSGKTRTAADGAKSFAGSRPWMISH</sequence>
<dbReference type="NCBIfam" id="TIGR02605">
    <property type="entry name" value="CxxC_CxxC_SSSS"/>
    <property type="match status" value="1"/>
</dbReference>
<evidence type="ECO:0000259" key="2">
    <source>
        <dbReference type="SMART" id="SM00834"/>
    </source>
</evidence>
<dbReference type="AlphaFoldDB" id="A0A0X8P4N9"/>
<accession>A0A0X8P4N9</accession>
<organism evidence="3 4">
    <name type="scientific">Alcaligenes xylosoxydans xylosoxydans</name>
    <name type="common">Achromobacter xylosoxidans</name>
    <dbReference type="NCBI Taxonomy" id="85698"/>
    <lineage>
        <taxon>Bacteria</taxon>
        <taxon>Pseudomonadati</taxon>
        <taxon>Pseudomonadota</taxon>
        <taxon>Betaproteobacteria</taxon>
        <taxon>Burkholderiales</taxon>
        <taxon>Alcaligenaceae</taxon>
        <taxon>Achromobacter</taxon>
    </lineage>
</organism>
<feature type="domain" description="Putative regulatory protein FmdB zinc ribbon" evidence="2">
    <location>
        <begin position="1"/>
        <end position="41"/>
    </location>
</feature>
<evidence type="ECO:0000256" key="1">
    <source>
        <dbReference type="SAM" id="MobiDB-lite"/>
    </source>
</evidence>
<feature type="region of interest" description="Disordered" evidence="1">
    <location>
        <begin position="84"/>
        <end position="110"/>
    </location>
</feature>
<name>A0A0X8P4N9_ALCXX</name>
<reference evidence="4" key="1">
    <citation type="submission" date="2015-12" db="EMBL/GenBank/DDBJ databases">
        <title>FDA dAtabase for Regulatory Grade micrObial Sequences (FDA-ARGOS): Supporting development and validation of Infectious Disease Dx tests.</title>
        <authorList>
            <person name="Case J."/>
            <person name="Tallon L."/>
            <person name="Sadzewicz L."/>
            <person name="Sengamalay N."/>
            <person name="Ott S."/>
            <person name="Godinez A."/>
            <person name="Nagaraj S."/>
            <person name="Nadendla S."/>
            <person name="Sichtig H."/>
        </authorList>
    </citation>
    <scope>NUCLEOTIDE SEQUENCE [LARGE SCALE GENOMIC DNA]</scope>
    <source>
        <strain evidence="4">FDAARGOS_147</strain>
    </source>
</reference>
<dbReference type="Proteomes" id="UP000060602">
    <property type="component" value="Chromosome"/>
</dbReference>
<dbReference type="SMART" id="SM00834">
    <property type="entry name" value="CxxC_CXXC_SSSS"/>
    <property type="match status" value="1"/>
</dbReference>
<protein>
    <submittedName>
        <fullName evidence="3">Zinc ribbon domain-containing protein</fullName>
    </submittedName>
</protein>
<dbReference type="Pfam" id="PF09723">
    <property type="entry name" value="Zn_ribbon_8"/>
    <property type="match status" value="1"/>
</dbReference>
<evidence type="ECO:0000313" key="4">
    <source>
        <dbReference type="Proteomes" id="UP000060602"/>
    </source>
</evidence>
<dbReference type="RefSeq" id="WP_006396115.1">
    <property type="nucleotide sequence ID" value="NZ_CP014060.2"/>
</dbReference>
<proteinExistence type="predicted"/>
<dbReference type="EMBL" id="CP014060">
    <property type="protein sequence ID" value="AMG39824.1"/>
    <property type="molecule type" value="Genomic_DNA"/>
</dbReference>
<evidence type="ECO:0000313" key="3">
    <source>
        <dbReference type="EMBL" id="AMG39824.1"/>
    </source>
</evidence>
<dbReference type="InterPro" id="IPR013429">
    <property type="entry name" value="Regulatory_FmdB_Zinc_ribbon"/>
</dbReference>